<dbReference type="EMBL" id="RQFU01000008">
    <property type="protein sequence ID" value="TGL23067.1"/>
    <property type="molecule type" value="Genomic_DNA"/>
</dbReference>
<evidence type="ECO:0000313" key="1">
    <source>
        <dbReference type="EMBL" id="TGL23067.1"/>
    </source>
</evidence>
<gene>
    <name evidence="1" type="ORF">EHQ46_06000</name>
</gene>
<keyword evidence="2" id="KW-1185">Reference proteome</keyword>
<comment type="caution">
    <text evidence="1">The sequence shown here is derived from an EMBL/GenBank/DDBJ whole genome shotgun (WGS) entry which is preliminary data.</text>
</comment>
<organism evidence="1 2">
    <name type="scientific">Leptospira yanagawae</name>
    <dbReference type="NCBI Taxonomy" id="293069"/>
    <lineage>
        <taxon>Bacteria</taxon>
        <taxon>Pseudomonadati</taxon>
        <taxon>Spirochaetota</taxon>
        <taxon>Spirochaetia</taxon>
        <taxon>Leptospirales</taxon>
        <taxon>Leptospiraceae</taxon>
        <taxon>Leptospira</taxon>
    </lineage>
</organism>
<sequence length="241" mass="27683">MKYYFFTILLIGNSLYSQPFFEKQIQLRNEKPIYVYTGLNSISYYYSIQLLGASYAFDSKNEIGANFIFSKYSSDDRRTNLPSTNTLFLFNENYAFKQNSMKIFYNYYIFNSPFFVNATLGSLPEVSQTYSAFIIPTFSNNFSEFNINVRRKSTAYFSPGLGLKLILDNGVFFTISGGPMFIYDNQIRSNSYSYLASNSDSQNIAANLFINPLIDSKKKELFGFSKKNTEAYIDFSAGISF</sequence>
<name>A0ABY2M3I1_9LEPT</name>
<proteinExistence type="predicted"/>
<protein>
    <recommendedName>
        <fullName evidence="3">Outer membrane protein beta-barrel domain-containing protein</fullName>
    </recommendedName>
</protein>
<evidence type="ECO:0000313" key="2">
    <source>
        <dbReference type="Proteomes" id="UP000298200"/>
    </source>
</evidence>
<dbReference type="RefSeq" id="WP_135634242.1">
    <property type="nucleotide sequence ID" value="NZ_RQFU01000008.1"/>
</dbReference>
<evidence type="ECO:0008006" key="3">
    <source>
        <dbReference type="Google" id="ProtNLM"/>
    </source>
</evidence>
<dbReference type="Proteomes" id="UP000298200">
    <property type="component" value="Unassembled WGS sequence"/>
</dbReference>
<reference evidence="2" key="1">
    <citation type="journal article" date="2019" name="PLoS Negl. Trop. Dis.">
        <title>Revisiting the worldwide diversity of Leptospira species in the environment.</title>
        <authorList>
            <person name="Vincent A.T."/>
            <person name="Schiettekatte O."/>
            <person name="Bourhy P."/>
            <person name="Veyrier F.J."/>
            <person name="Picardeau M."/>
        </authorList>
    </citation>
    <scope>NUCLEOTIDE SEQUENCE [LARGE SCALE GENOMIC DNA]</scope>
    <source>
        <strain evidence="2">201800272</strain>
    </source>
</reference>
<accession>A0ABY2M3I1</accession>